<keyword evidence="5 13" id="KW-0349">Heme</keyword>
<dbReference type="PANTHER" id="PTHR24292:SF104">
    <property type="entry name" value="CYTOCHROME P450 308A1-RELATED"/>
    <property type="match status" value="1"/>
</dbReference>
<keyword evidence="6 13" id="KW-0479">Metal-binding</keyword>
<dbReference type="AlphaFoldDB" id="A0A1B6L0B6"/>
<comment type="similarity">
    <text evidence="4 14">Belongs to the cytochrome P450 family.</text>
</comment>
<dbReference type="InterPro" id="IPR050476">
    <property type="entry name" value="Insect_CytP450_Detox"/>
</dbReference>
<evidence type="ECO:0000256" key="1">
    <source>
        <dbReference type="ARBA" id="ARBA00001971"/>
    </source>
</evidence>
<dbReference type="Gene3D" id="1.10.630.10">
    <property type="entry name" value="Cytochrome P450"/>
    <property type="match status" value="1"/>
</dbReference>
<dbReference type="SUPFAM" id="SSF48264">
    <property type="entry name" value="Cytochrome P450"/>
    <property type="match status" value="1"/>
</dbReference>
<organism evidence="16">
    <name type="scientific">Graphocephala atropunctata</name>
    <dbReference type="NCBI Taxonomy" id="36148"/>
    <lineage>
        <taxon>Eukaryota</taxon>
        <taxon>Metazoa</taxon>
        <taxon>Ecdysozoa</taxon>
        <taxon>Arthropoda</taxon>
        <taxon>Hexapoda</taxon>
        <taxon>Insecta</taxon>
        <taxon>Pterygota</taxon>
        <taxon>Neoptera</taxon>
        <taxon>Paraneoptera</taxon>
        <taxon>Hemiptera</taxon>
        <taxon>Auchenorrhyncha</taxon>
        <taxon>Membracoidea</taxon>
        <taxon>Cicadellidae</taxon>
        <taxon>Cicadellinae</taxon>
        <taxon>Cicadellini</taxon>
        <taxon>Graphocephala</taxon>
    </lineage>
</organism>
<keyword evidence="15" id="KW-0812">Transmembrane</keyword>
<evidence type="ECO:0000256" key="2">
    <source>
        <dbReference type="ARBA" id="ARBA00004174"/>
    </source>
</evidence>
<dbReference type="GO" id="GO:0004497">
    <property type="term" value="F:monooxygenase activity"/>
    <property type="evidence" value="ECO:0007669"/>
    <property type="project" value="UniProtKB-KW"/>
</dbReference>
<name>A0A1B6L0B6_9HEMI</name>
<evidence type="ECO:0000256" key="8">
    <source>
        <dbReference type="ARBA" id="ARBA00022848"/>
    </source>
</evidence>
<accession>A0A1B6L0B6</accession>
<comment type="cofactor">
    <cofactor evidence="1 13">
        <name>heme</name>
        <dbReference type="ChEBI" id="CHEBI:30413"/>
    </cofactor>
</comment>
<dbReference type="InterPro" id="IPR002401">
    <property type="entry name" value="Cyt_P450_E_grp-I"/>
</dbReference>
<evidence type="ECO:0000256" key="12">
    <source>
        <dbReference type="ARBA" id="ARBA00023136"/>
    </source>
</evidence>
<evidence type="ECO:0000256" key="9">
    <source>
        <dbReference type="ARBA" id="ARBA00023002"/>
    </source>
</evidence>
<evidence type="ECO:0000256" key="13">
    <source>
        <dbReference type="PIRSR" id="PIRSR602401-1"/>
    </source>
</evidence>
<dbReference type="PRINTS" id="PR00463">
    <property type="entry name" value="EP450I"/>
</dbReference>
<dbReference type="PANTHER" id="PTHR24292">
    <property type="entry name" value="CYTOCHROME P450"/>
    <property type="match status" value="1"/>
</dbReference>
<protein>
    <recommendedName>
        <fullName evidence="17">Cytochrome P450</fullName>
    </recommendedName>
</protein>
<sequence>MIEGVVVGLLLALLTVLYLYLHRTYTFWTRRGVKQITPVPFFGSFLPVFLGLKNHGEIYHKIYYTYPDSDAIGYYQFMTPKLMLRNPALVQKVLISDFSSFRDNEIYTNTKVDPLMELNPFLCRGDTWKPARSTFVAGLTASKLKSYLPLMKDTLKHLDSYLADNIGKELEAKDFSNSFFMTLVSNTAYGVNENCFSNPNAAFRRMVELLSKENWQKYHNVIIIFFLQSIKTLLGYSFAPKPMQEYGAKVMREVTETRVRTGTRRNDYIQYYLDRDNTVEEKVFELSNHAISFFIGGMETSSITASNAVYEMALHQDYQEKVYQELKAAYEKSPDMDYDTLLSLPYLNQVFEETGRKNHVLYSLPKVCTKYITFEIDGNEVDLYPGQLVMVPSVEIQMDPKWFPNPEVFDPERFSEDKRRERPEVTYMPFGEGPRICAGMHFGILQVKVFLSHLIYNYRILPTSNSAARPSYNKHSYFVIPNHNQFVKVERRHK</sequence>
<dbReference type="InterPro" id="IPR036396">
    <property type="entry name" value="Cyt_P450_sf"/>
</dbReference>
<gene>
    <name evidence="16" type="ORF">g.22318</name>
</gene>
<keyword evidence="9 14" id="KW-0560">Oxidoreductase</keyword>
<evidence type="ECO:0000313" key="16">
    <source>
        <dbReference type="EMBL" id="JAT17128.1"/>
    </source>
</evidence>
<dbReference type="GO" id="GO:0005506">
    <property type="term" value="F:iron ion binding"/>
    <property type="evidence" value="ECO:0007669"/>
    <property type="project" value="InterPro"/>
</dbReference>
<evidence type="ECO:0000256" key="5">
    <source>
        <dbReference type="ARBA" id="ARBA00022617"/>
    </source>
</evidence>
<keyword evidence="10 13" id="KW-0408">Iron</keyword>
<dbReference type="InterPro" id="IPR001128">
    <property type="entry name" value="Cyt_P450"/>
</dbReference>
<keyword evidence="8" id="KW-0492">Microsome</keyword>
<evidence type="ECO:0000256" key="11">
    <source>
        <dbReference type="ARBA" id="ARBA00023033"/>
    </source>
</evidence>
<evidence type="ECO:0000256" key="14">
    <source>
        <dbReference type="RuleBase" id="RU000461"/>
    </source>
</evidence>
<reference evidence="16" key="1">
    <citation type="submission" date="2015-11" db="EMBL/GenBank/DDBJ databases">
        <title>De novo transcriptome assembly of four potential Pierce s Disease insect vectors from Arizona vineyards.</title>
        <authorList>
            <person name="Tassone E.E."/>
        </authorList>
    </citation>
    <scope>NUCLEOTIDE SEQUENCE</scope>
</reference>
<evidence type="ECO:0000256" key="3">
    <source>
        <dbReference type="ARBA" id="ARBA00004406"/>
    </source>
</evidence>
<dbReference type="GO" id="GO:0005789">
    <property type="term" value="C:endoplasmic reticulum membrane"/>
    <property type="evidence" value="ECO:0007669"/>
    <property type="project" value="UniProtKB-SubCell"/>
</dbReference>
<keyword evidence="15" id="KW-1133">Transmembrane helix</keyword>
<dbReference type="GO" id="GO:0016705">
    <property type="term" value="F:oxidoreductase activity, acting on paired donors, with incorporation or reduction of molecular oxygen"/>
    <property type="evidence" value="ECO:0007669"/>
    <property type="project" value="InterPro"/>
</dbReference>
<comment type="subcellular location">
    <subcellularLocation>
        <location evidence="3">Endoplasmic reticulum membrane</location>
        <topology evidence="3">Peripheral membrane protein</topology>
    </subcellularLocation>
    <subcellularLocation>
        <location evidence="2">Microsome membrane</location>
        <topology evidence="2">Peripheral membrane protein</topology>
    </subcellularLocation>
</comment>
<evidence type="ECO:0000256" key="10">
    <source>
        <dbReference type="ARBA" id="ARBA00023004"/>
    </source>
</evidence>
<dbReference type="EMBL" id="GEBQ01022849">
    <property type="protein sequence ID" value="JAT17128.1"/>
    <property type="molecule type" value="Transcribed_RNA"/>
</dbReference>
<feature type="binding site" description="axial binding residue" evidence="13">
    <location>
        <position position="437"/>
    </location>
    <ligand>
        <name>heme</name>
        <dbReference type="ChEBI" id="CHEBI:30413"/>
    </ligand>
    <ligandPart>
        <name>Fe</name>
        <dbReference type="ChEBI" id="CHEBI:18248"/>
    </ligandPart>
</feature>
<evidence type="ECO:0008006" key="17">
    <source>
        <dbReference type="Google" id="ProtNLM"/>
    </source>
</evidence>
<dbReference type="CDD" id="cd11056">
    <property type="entry name" value="CYP6-like"/>
    <property type="match status" value="1"/>
</dbReference>
<evidence type="ECO:0000256" key="4">
    <source>
        <dbReference type="ARBA" id="ARBA00010617"/>
    </source>
</evidence>
<feature type="transmembrane region" description="Helical" evidence="15">
    <location>
        <begin position="6"/>
        <end position="21"/>
    </location>
</feature>
<dbReference type="FunFam" id="1.10.630.10:FF:000182">
    <property type="entry name" value="Cytochrome P450 3A4"/>
    <property type="match status" value="1"/>
</dbReference>
<dbReference type="PROSITE" id="PS00086">
    <property type="entry name" value="CYTOCHROME_P450"/>
    <property type="match status" value="1"/>
</dbReference>
<keyword evidence="12 15" id="KW-0472">Membrane</keyword>
<dbReference type="Pfam" id="PF00067">
    <property type="entry name" value="p450"/>
    <property type="match status" value="1"/>
</dbReference>
<dbReference type="InterPro" id="IPR017972">
    <property type="entry name" value="Cyt_P450_CS"/>
</dbReference>
<evidence type="ECO:0000256" key="6">
    <source>
        <dbReference type="ARBA" id="ARBA00022723"/>
    </source>
</evidence>
<evidence type="ECO:0000256" key="15">
    <source>
        <dbReference type="SAM" id="Phobius"/>
    </source>
</evidence>
<proteinExistence type="inferred from homology"/>
<dbReference type="GO" id="GO:0020037">
    <property type="term" value="F:heme binding"/>
    <property type="evidence" value="ECO:0007669"/>
    <property type="project" value="InterPro"/>
</dbReference>
<keyword evidence="11 14" id="KW-0503">Monooxygenase</keyword>
<evidence type="ECO:0000256" key="7">
    <source>
        <dbReference type="ARBA" id="ARBA00022824"/>
    </source>
</evidence>
<keyword evidence="7" id="KW-0256">Endoplasmic reticulum</keyword>